<dbReference type="SUPFAM" id="SSF158446">
    <property type="entry name" value="IVS-encoded protein-like"/>
    <property type="match status" value="1"/>
</dbReference>
<dbReference type="PANTHER" id="PTHR38471">
    <property type="entry name" value="FOUR HELIX BUNDLE PROTEIN"/>
    <property type="match status" value="1"/>
</dbReference>
<name>A0A2M6XC35_9BACT</name>
<gene>
    <name evidence="1" type="ORF">COT44_04805</name>
</gene>
<evidence type="ECO:0000313" key="2">
    <source>
        <dbReference type="Proteomes" id="UP000228996"/>
    </source>
</evidence>
<dbReference type="AlphaFoldDB" id="A0A2M6XC35"/>
<dbReference type="PANTHER" id="PTHR38471:SF2">
    <property type="entry name" value="FOUR HELIX BUNDLE PROTEIN"/>
    <property type="match status" value="1"/>
</dbReference>
<dbReference type="InterPro" id="IPR036583">
    <property type="entry name" value="23S_rRNA_IVS_sf"/>
</dbReference>
<dbReference type="Gene3D" id="1.20.1440.60">
    <property type="entry name" value="23S rRNA-intervening sequence"/>
    <property type="match status" value="1"/>
</dbReference>
<protein>
    <submittedName>
        <fullName evidence="1">Four helix bundle protein</fullName>
    </submittedName>
</protein>
<proteinExistence type="predicted"/>
<dbReference type="EMBL" id="PEYO01000022">
    <property type="protein sequence ID" value="PIU03205.1"/>
    <property type="molecule type" value="Genomic_DNA"/>
</dbReference>
<dbReference type="Proteomes" id="UP000228996">
    <property type="component" value="Unassembled WGS sequence"/>
</dbReference>
<dbReference type="InterPro" id="IPR012657">
    <property type="entry name" value="23S_rRNA-intervening_sequence"/>
</dbReference>
<dbReference type="NCBIfam" id="TIGR02436">
    <property type="entry name" value="four helix bundle protein"/>
    <property type="match status" value="1"/>
</dbReference>
<organism evidence="1 2">
    <name type="scientific">Candidatus Shapirobacteria bacterium CG08_land_8_20_14_0_20_39_18</name>
    <dbReference type="NCBI Taxonomy" id="1974883"/>
    <lineage>
        <taxon>Bacteria</taxon>
        <taxon>Candidatus Shapironibacteriota</taxon>
    </lineage>
</organism>
<dbReference type="Pfam" id="PF05635">
    <property type="entry name" value="23S_rRNA_IVP"/>
    <property type="match status" value="1"/>
</dbReference>
<comment type="caution">
    <text evidence="1">The sequence shown here is derived from an EMBL/GenBank/DDBJ whole genome shotgun (WGS) entry which is preliminary data.</text>
</comment>
<accession>A0A2M6XC35</accession>
<evidence type="ECO:0000313" key="1">
    <source>
        <dbReference type="EMBL" id="PIU03205.1"/>
    </source>
</evidence>
<sequence>MLLKDLKIYQKALIISNKSWEIYKNFTWQVKKTIGDQFIRAIDSIGANIAEGYGRFHYLDRIKFYYNARGSFLESLHWLELLKNRDLITEKDYSSISNLLEDLNFSLNAFIKSNYQTKGFESK</sequence>
<reference evidence="2" key="1">
    <citation type="submission" date="2017-09" db="EMBL/GenBank/DDBJ databases">
        <title>Depth-based differentiation of microbial function through sediment-hosted aquifers and enrichment of novel symbionts in the deep terrestrial subsurface.</title>
        <authorList>
            <person name="Probst A.J."/>
            <person name="Ladd B."/>
            <person name="Jarett J.K."/>
            <person name="Geller-Mcgrath D.E."/>
            <person name="Sieber C.M.K."/>
            <person name="Emerson J.B."/>
            <person name="Anantharaman K."/>
            <person name="Thomas B.C."/>
            <person name="Malmstrom R."/>
            <person name="Stieglmeier M."/>
            <person name="Klingl A."/>
            <person name="Woyke T."/>
            <person name="Ryan C.M."/>
            <person name="Banfield J.F."/>
        </authorList>
    </citation>
    <scope>NUCLEOTIDE SEQUENCE [LARGE SCALE GENOMIC DNA]</scope>
</reference>